<reference evidence="6 7" key="1">
    <citation type="journal article" date="2018" name="Nat. Genet.">
        <title>The Rosa genome provides new insights in the design of modern roses.</title>
        <authorList>
            <person name="Bendahmane M."/>
        </authorList>
    </citation>
    <scope>NUCLEOTIDE SEQUENCE [LARGE SCALE GENOMIC DNA]</scope>
    <source>
        <strain evidence="7">cv. Old Blush</strain>
    </source>
</reference>
<sequence>MTWAAEMAVGMDTGVPWVMCKEDDAPDPVYHGGYHGGTNFGRTAGGPFIITSYDYDAPLMNMSHVFSSKPGGCAAFLSNYNANSAATVTFNDRNYELPAWSISVLPDCENVVFNHY</sequence>
<evidence type="ECO:0000313" key="6">
    <source>
        <dbReference type="EMBL" id="PRQ23884.1"/>
    </source>
</evidence>
<dbReference type="GO" id="GO:0004565">
    <property type="term" value="F:beta-galactosidase activity"/>
    <property type="evidence" value="ECO:0007669"/>
    <property type="project" value="UniProtKB-EC"/>
</dbReference>
<evidence type="ECO:0000256" key="2">
    <source>
        <dbReference type="ARBA" id="ARBA00009809"/>
    </source>
</evidence>
<dbReference type="InterPro" id="IPR031330">
    <property type="entry name" value="Gly_Hdrlase_35_cat"/>
</dbReference>
<comment type="catalytic activity">
    <reaction evidence="1">
        <text>Hydrolysis of terminal non-reducing beta-D-galactose residues in beta-D-galactosides.</text>
        <dbReference type="EC" id="3.2.1.23"/>
    </reaction>
</comment>
<feature type="domain" description="Glycoside hydrolase 35 catalytic" evidence="4">
    <location>
        <begin position="34"/>
        <end position="62"/>
    </location>
</feature>
<organism evidence="6 7">
    <name type="scientific">Rosa chinensis</name>
    <name type="common">China rose</name>
    <dbReference type="NCBI Taxonomy" id="74649"/>
    <lineage>
        <taxon>Eukaryota</taxon>
        <taxon>Viridiplantae</taxon>
        <taxon>Streptophyta</taxon>
        <taxon>Embryophyta</taxon>
        <taxon>Tracheophyta</taxon>
        <taxon>Spermatophyta</taxon>
        <taxon>Magnoliopsida</taxon>
        <taxon>eudicotyledons</taxon>
        <taxon>Gunneridae</taxon>
        <taxon>Pentapetalae</taxon>
        <taxon>rosids</taxon>
        <taxon>fabids</taxon>
        <taxon>Rosales</taxon>
        <taxon>Rosaceae</taxon>
        <taxon>Rosoideae</taxon>
        <taxon>Rosoideae incertae sedis</taxon>
        <taxon>Rosa</taxon>
    </lineage>
</organism>
<dbReference type="Pfam" id="PF17834">
    <property type="entry name" value="GHD"/>
    <property type="match status" value="1"/>
</dbReference>
<evidence type="ECO:0000259" key="5">
    <source>
        <dbReference type="Pfam" id="PF17834"/>
    </source>
</evidence>
<dbReference type="Gene3D" id="2.60.120.260">
    <property type="entry name" value="Galactose-binding domain-like"/>
    <property type="match status" value="1"/>
</dbReference>
<keyword evidence="7" id="KW-1185">Reference proteome</keyword>
<dbReference type="InterPro" id="IPR041392">
    <property type="entry name" value="GHD"/>
</dbReference>
<gene>
    <name evidence="6" type="ORF">RchiOBHm_Chr6g0266321</name>
</gene>
<keyword evidence="6" id="KW-0378">Hydrolase</keyword>
<protein>
    <recommendedName>
        <fullName evidence="3">beta-galactosidase</fullName>
        <ecNumber evidence="3">3.2.1.23</ecNumber>
    </recommendedName>
</protein>
<dbReference type="EMBL" id="PDCK01000044">
    <property type="protein sequence ID" value="PRQ23884.1"/>
    <property type="molecule type" value="Genomic_DNA"/>
</dbReference>
<dbReference type="PRINTS" id="PR00742">
    <property type="entry name" value="GLHYDRLASE35"/>
</dbReference>
<evidence type="ECO:0000256" key="3">
    <source>
        <dbReference type="ARBA" id="ARBA00012756"/>
    </source>
</evidence>
<accession>A0A2P6PPM8</accession>
<dbReference type="GO" id="GO:0005975">
    <property type="term" value="P:carbohydrate metabolic process"/>
    <property type="evidence" value="ECO:0007669"/>
    <property type="project" value="InterPro"/>
</dbReference>
<dbReference type="EC" id="3.2.1.23" evidence="3"/>
<feature type="domain" description="Beta-galactosidase beta-sandwich" evidence="5">
    <location>
        <begin position="63"/>
        <end position="114"/>
    </location>
</feature>
<dbReference type="Proteomes" id="UP000238479">
    <property type="component" value="Chromosome 6"/>
</dbReference>
<dbReference type="PANTHER" id="PTHR23421">
    <property type="entry name" value="BETA-GALACTOSIDASE RELATED"/>
    <property type="match status" value="1"/>
</dbReference>
<proteinExistence type="inferred from homology"/>
<comment type="similarity">
    <text evidence="2">Belongs to the glycosyl hydrolase 35 family.</text>
</comment>
<dbReference type="InterPro" id="IPR017853">
    <property type="entry name" value="GH"/>
</dbReference>
<evidence type="ECO:0000259" key="4">
    <source>
        <dbReference type="Pfam" id="PF01301"/>
    </source>
</evidence>
<dbReference type="SUPFAM" id="SSF51445">
    <property type="entry name" value="(Trans)glycosidases"/>
    <property type="match status" value="1"/>
</dbReference>
<dbReference type="Pfam" id="PF01301">
    <property type="entry name" value="Glyco_hydro_35"/>
    <property type="match status" value="1"/>
</dbReference>
<dbReference type="STRING" id="74649.A0A2P6PPM8"/>
<name>A0A2P6PPM8_ROSCH</name>
<dbReference type="Gramene" id="PRQ23884">
    <property type="protein sequence ID" value="PRQ23884"/>
    <property type="gene ID" value="RchiOBHm_Chr6g0266321"/>
</dbReference>
<evidence type="ECO:0000313" key="7">
    <source>
        <dbReference type="Proteomes" id="UP000238479"/>
    </source>
</evidence>
<dbReference type="InterPro" id="IPR001944">
    <property type="entry name" value="Glycoside_Hdrlase_35"/>
</dbReference>
<dbReference type="AlphaFoldDB" id="A0A2P6PPM8"/>
<evidence type="ECO:0000256" key="1">
    <source>
        <dbReference type="ARBA" id="ARBA00001412"/>
    </source>
</evidence>
<comment type="caution">
    <text evidence="6">The sequence shown here is derived from an EMBL/GenBank/DDBJ whole genome shotgun (WGS) entry which is preliminary data.</text>
</comment>
<keyword evidence="6" id="KW-0326">Glycosidase</keyword>